<name>A0AAV6ZEA0_ENGPU</name>
<dbReference type="EMBL" id="WNYA01001492">
    <property type="protein sequence ID" value="KAG8545672.1"/>
    <property type="molecule type" value="Genomic_DNA"/>
</dbReference>
<dbReference type="PANTHER" id="PTHR13318">
    <property type="entry name" value="PARTNER OF PAIRED, ISOFORM B-RELATED"/>
    <property type="match status" value="1"/>
</dbReference>
<dbReference type="GO" id="GO:0031146">
    <property type="term" value="P:SCF-dependent proteasomal ubiquitin-dependent protein catabolic process"/>
    <property type="evidence" value="ECO:0007669"/>
    <property type="project" value="TreeGrafter"/>
</dbReference>
<dbReference type="Proteomes" id="UP000824782">
    <property type="component" value="Unassembled WGS sequence"/>
</dbReference>
<dbReference type="SUPFAM" id="SSF52047">
    <property type="entry name" value="RNI-like"/>
    <property type="match status" value="1"/>
</dbReference>
<dbReference type="InterPro" id="IPR032675">
    <property type="entry name" value="LRR_dom_sf"/>
</dbReference>
<gene>
    <name evidence="1" type="ORF">GDO81_020517</name>
</gene>
<accession>A0AAV6ZEA0</accession>
<dbReference type="InterPro" id="IPR006553">
    <property type="entry name" value="Leu-rich_rpt_Cys-con_subtyp"/>
</dbReference>
<protein>
    <submittedName>
        <fullName evidence="1">Uncharacterized protein</fullName>
    </submittedName>
</protein>
<proteinExistence type="predicted"/>
<evidence type="ECO:0000313" key="2">
    <source>
        <dbReference type="Proteomes" id="UP000824782"/>
    </source>
</evidence>
<organism evidence="1 2">
    <name type="scientific">Engystomops pustulosus</name>
    <name type="common">Tungara frog</name>
    <name type="synonym">Physalaemus pustulosus</name>
    <dbReference type="NCBI Taxonomy" id="76066"/>
    <lineage>
        <taxon>Eukaryota</taxon>
        <taxon>Metazoa</taxon>
        <taxon>Chordata</taxon>
        <taxon>Craniata</taxon>
        <taxon>Vertebrata</taxon>
        <taxon>Euteleostomi</taxon>
        <taxon>Amphibia</taxon>
        <taxon>Batrachia</taxon>
        <taxon>Anura</taxon>
        <taxon>Neobatrachia</taxon>
        <taxon>Hyloidea</taxon>
        <taxon>Leptodactylidae</taxon>
        <taxon>Leiuperinae</taxon>
        <taxon>Engystomops</taxon>
    </lineage>
</organism>
<sequence>MAQLVTVRCKYLISLDLHSCNRVPAASLASLVEHLPRLQKLCFSDTQCDSVVLAAIGSFCQRLRELDVSRCKKISPCSLLSLVYDVRRGCFSCQALRVLLLQDVSPQGDPVHWVYALCFVLLALPGLEQLTNPCLTDAIRLLYLKNLTPSGFPPGNFPSLLEVLRTKARRDCNEVVRTDDARMAAPDTTLHLKKLEDFDEKDMSTLGSLCQGVEEVSISLGNQNVHSWSLVQWPNLSHLTLHCSDHPLRPLEEILSSIHPISKNLRFLSLQNLLWCQQESLITLLTWCPNLQSFQSHLTVLHHTDLHIAPELPPWAGDPLPLPHLHTFSLLLEKDDAFQATFQHKLGGFLVSVLKGCPKLEILSLYGVPVLLDGVLEKVYGSSHPQPLQRLQKVSLCSSNITEWGVGLILRAKNQLQTLDLSHCKEVTFRDYHQLQERARKEKKPLSITWQ</sequence>
<dbReference type="Gene3D" id="3.80.10.10">
    <property type="entry name" value="Ribonuclease Inhibitor"/>
    <property type="match status" value="1"/>
</dbReference>
<comment type="caution">
    <text evidence="1">The sequence shown here is derived from an EMBL/GenBank/DDBJ whole genome shotgun (WGS) entry which is preliminary data.</text>
</comment>
<dbReference type="SMART" id="SM00367">
    <property type="entry name" value="LRR_CC"/>
    <property type="match status" value="3"/>
</dbReference>
<dbReference type="AlphaFoldDB" id="A0AAV6ZEA0"/>
<dbReference type="GO" id="GO:0019005">
    <property type="term" value="C:SCF ubiquitin ligase complex"/>
    <property type="evidence" value="ECO:0007669"/>
    <property type="project" value="TreeGrafter"/>
</dbReference>
<keyword evidence="2" id="KW-1185">Reference proteome</keyword>
<reference evidence="1" key="1">
    <citation type="thesis" date="2020" institute="ProQuest LLC" country="789 East Eisenhower Parkway, Ann Arbor, MI, USA">
        <title>Comparative Genomics and Chromosome Evolution.</title>
        <authorList>
            <person name="Mudd A.B."/>
        </authorList>
    </citation>
    <scope>NUCLEOTIDE SEQUENCE</scope>
    <source>
        <strain evidence="1">237g6f4</strain>
        <tissue evidence="1">Blood</tissue>
    </source>
</reference>
<evidence type="ECO:0000313" key="1">
    <source>
        <dbReference type="EMBL" id="KAG8545672.1"/>
    </source>
</evidence>